<dbReference type="InterPro" id="IPR011419">
    <property type="entry name" value="ATP12_ATP_synth-F1-assembly"/>
</dbReference>
<dbReference type="RefSeq" id="WP_374829586.1">
    <property type="nucleotide sequence ID" value="NZ_JBHEEZ010000001.1"/>
</dbReference>
<dbReference type="PANTHER" id="PTHR21013:SF10">
    <property type="entry name" value="ATP SYNTHASE MITOCHONDRIAL F1 COMPLEX ASSEMBLY FACTOR 2"/>
    <property type="match status" value="1"/>
</dbReference>
<accession>A0ABV9H4G6</accession>
<dbReference type="InterPro" id="IPR023335">
    <property type="entry name" value="ATP12_ortho_dom_sf"/>
</dbReference>
<dbReference type="Pfam" id="PF07542">
    <property type="entry name" value="ATP12"/>
    <property type="match status" value="1"/>
</dbReference>
<gene>
    <name evidence="4" type="ORF">ACFO1V_08130</name>
</gene>
<dbReference type="PANTHER" id="PTHR21013">
    <property type="entry name" value="ATP SYNTHASE MITOCHONDRIAL F1 COMPLEX ASSEMBLY FACTOR 2/ATP12 PROTEIN, MITOCHONDRIAL PRECURSOR"/>
    <property type="match status" value="1"/>
</dbReference>
<protein>
    <submittedName>
        <fullName evidence="4">ATP12 family chaperone protein</fullName>
    </submittedName>
</protein>
<keyword evidence="3" id="KW-0143">Chaperone</keyword>
<comment type="similarity">
    <text evidence="1">Belongs to the ATP12 family.</text>
</comment>
<dbReference type="EMBL" id="JBHSEL010000053">
    <property type="protein sequence ID" value="MFC4625187.1"/>
    <property type="molecule type" value="Genomic_DNA"/>
</dbReference>
<evidence type="ECO:0000256" key="1">
    <source>
        <dbReference type="ARBA" id="ARBA00008231"/>
    </source>
</evidence>
<dbReference type="SUPFAM" id="SSF160909">
    <property type="entry name" value="ATP12-like"/>
    <property type="match status" value="1"/>
</dbReference>
<name>A0ABV9H4G6_9HYPH</name>
<keyword evidence="2" id="KW-0809">Transit peptide</keyword>
<sequence length="262" mass="29151">MRDILSDLEAGKHLSDENPIVRAQKQMQAQLPKRFYEKAEVAEVEGGFTVHLDGCSVKTPARALLLLPTRAAAEMIAAEFRAQEKVVNPGRMPATRLVNTALDGIVQDPQAVMEDILRFAGTDMLCYRADAPRELVERQTRHWDPLIDWMEGLGARFVLAEGVMHVEQPREAITAYGVHLQTFNDPISLACLHTMTTLTGSAIIALAVAKGELSVAEAWKVAHIDEDWTIEQWGEDAEAMARRKLREEEMITAANMLQALQP</sequence>
<organism evidence="4 5">
    <name type="scientific">Daeguia caeni</name>
    <dbReference type="NCBI Taxonomy" id="439612"/>
    <lineage>
        <taxon>Bacteria</taxon>
        <taxon>Pseudomonadati</taxon>
        <taxon>Pseudomonadota</taxon>
        <taxon>Alphaproteobacteria</taxon>
        <taxon>Hyphomicrobiales</taxon>
        <taxon>Brucellaceae</taxon>
        <taxon>Daeguia</taxon>
    </lineage>
</organism>
<comment type="caution">
    <text evidence="4">The sequence shown here is derived from an EMBL/GenBank/DDBJ whole genome shotgun (WGS) entry which is preliminary data.</text>
</comment>
<keyword evidence="5" id="KW-1185">Reference proteome</keyword>
<dbReference type="Gene3D" id="3.30.2180.10">
    <property type="entry name" value="ATP12-like"/>
    <property type="match status" value="1"/>
</dbReference>
<dbReference type="InterPro" id="IPR042272">
    <property type="entry name" value="ATP12_ATP_synth-F1-assembly_N"/>
</dbReference>
<evidence type="ECO:0000313" key="5">
    <source>
        <dbReference type="Proteomes" id="UP001596042"/>
    </source>
</evidence>
<evidence type="ECO:0000256" key="3">
    <source>
        <dbReference type="ARBA" id="ARBA00023186"/>
    </source>
</evidence>
<dbReference type="Gene3D" id="1.10.3580.10">
    <property type="entry name" value="ATP12 ATPase"/>
    <property type="match status" value="1"/>
</dbReference>
<proteinExistence type="inferred from homology"/>
<evidence type="ECO:0000256" key="2">
    <source>
        <dbReference type="ARBA" id="ARBA00022946"/>
    </source>
</evidence>
<reference evidence="5" key="1">
    <citation type="journal article" date="2019" name="Int. J. Syst. Evol. Microbiol.">
        <title>The Global Catalogue of Microorganisms (GCM) 10K type strain sequencing project: providing services to taxonomists for standard genome sequencing and annotation.</title>
        <authorList>
            <consortium name="The Broad Institute Genomics Platform"/>
            <consortium name="The Broad Institute Genome Sequencing Center for Infectious Disease"/>
            <person name="Wu L."/>
            <person name="Ma J."/>
        </authorList>
    </citation>
    <scope>NUCLEOTIDE SEQUENCE [LARGE SCALE GENOMIC DNA]</scope>
    <source>
        <strain evidence="5">CGMCC 1.15731</strain>
    </source>
</reference>
<dbReference type="Proteomes" id="UP001596042">
    <property type="component" value="Unassembled WGS sequence"/>
</dbReference>
<evidence type="ECO:0000313" key="4">
    <source>
        <dbReference type="EMBL" id="MFC4625187.1"/>
    </source>
</evidence>